<evidence type="ECO:0000313" key="2">
    <source>
        <dbReference type="EMBL" id="QTD95765.1"/>
    </source>
</evidence>
<dbReference type="Proteomes" id="UP000663908">
    <property type="component" value="Chromosome"/>
</dbReference>
<reference evidence="2 4" key="1">
    <citation type="submission" date="2021-03" db="EMBL/GenBank/DDBJ databases">
        <title>Complete genome sequence of Streptomyces cyanogenus S136, producer of anticancer angucycline landomycin A.</title>
        <authorList>
            <person name="Hrab P."/>
            <person name="Ruckert C."/>
            <person name="Busche T."/>
            <person name="Ostash I."/>
            <person name="Kalinowski J."/>
            <person name="Fedorenko V."/>
            <person name="Yushchuk O."/>
            <person name="Ostash B."/>
        </authorList>
    </citation>
    <scope>NUCLEOTIDE SEQUENCE [LARGE SCALE GENOMIC DNA]</scope>
    <source>
        <strain evidence="2 4">S136</strain>
    </source>
</reference>
<sequence length="243" mass="26394">MPPRSRRHRRPDQRQPNEAAQLADRLQRAGFTKRDIARIINRDPSLVSQFYTKGKGAAFVPALREVLAAVETAGITDLPELAAIAGRRITRRTTASGTRARVRTKAVLITPTGTGTGRVGAQAIASGSARLRPLIAEAARRGLRLAFTVRLAKTGYLHPSGSRVDSPGVRRGVIQRADHTEERSYGSAQTGGFEAADFARRVDAAGGDVTTAIHQWLAETGRIQPDARILHLEIRTWQPSASR</sequence>
<gene>
    <name evidence="2" type="ORF">S1361_00330</name>
    <name evidence="3" type="ORF">S1361_38170</name>
</gene>
<feature type="compositionally biased region" description="Basic residues" evidence="1">
    <location>
        <begin position="1"/>
        <end position="11"/>
    </location>
</feature>
<proteinExistence type="predicted"/>
<dbReference type="EMBL" id="CP071839">
    <property type="protein sequence ID" value="QTE03225.1"/>
    <property type="molecule type" value="Genomic_DNA"/>
</dbReference>
<organism evidence="2 4">
    <name type="scientific">Streptomyces cyanogenus</name>
    <dbReference type="NCBI Taxonomy" id="80860"/>
    <lineage>
        <taxon>Bacteria</taxon>
        <taxon>Bacillati</taxon>
        <taxon>Actinomycetota</taxon>
        <taxon>Actinomycetes</taxon>
        <taxon>Kitasatosporales</taxon>
        <taxon>Streptomycetaceae</taxon>
        <taxon>Streptomyces</taxon>
    </lineage>
</organism>
<evidence type="ECO:0008006" key="5">
    <source>
        <dbReference type="Google" id="ProtNLM"/>
    </source>
</evidence>
<feature type="region of interest" description="Disordered" evidence="1">
    <location>
        <begin position="1"/>
        <end position="21"/>
    </location>
</feature>
<evidence type="ECO:0000256" key="1">
    <source>
        <dbReference type="SAM" id="MobiDB-lite"/>
    </source>
</evidence>
<accession>A0ABX7THC0</accession>
<protein>
    <recommendedName>
        <fullName evidence="5">Helix-turn-helix domain containing protein</fullName>
    </recommendedName>
</protein>
<name>A0ABX7THC0_STRCY</name>
<keyword evidence="4" id="KW-1185">Reference proteome</keyword>
<evidence type="ECO:0000313" key="3">
    <source>
        <dbReference type="EMBL" id="QTE03225.1"/>
    </source>
</evidence>
<dbReference type="EMBL" id="CP071839">
    <property type="protein sequence ID" value="QTD95765.1"/>
    <property type="molecule type" value="Genomic_DNA"/>
</dbReference>
<dbReference type="RefSeq" id="WP_208029872.1">
    <property type="nucleotide sequence ID" value="NZ_CP071839.1"/>
</dbReference>
<evidence type="ECO:0000313" key="4">
    <source>
        <dbReference type="Proteomes" id="UP000663908"/>
    </source>
</evidence>